<keyword evidence="4" id="KW-0862">Zinc</keyword>
<evidence type="ECO:0000256" key="5">
    <source>
        <dbReference type="ARBA" id="ARBA00023239"/>
    </source>
</evidence>
<dbReference type="PANTHER" id="PTHR18952">
    <property type="entry name" value="CARBONIC ANHYDRASE"/>
    <property type="match status" value="1"/>
</dbReference>
<comment type="similarity">
    <text evidence="1">Belongs to the alpha-carbonic anhydrase family.</text>
</comment>
<proteinExistence type="inferred from homology"/>
<dbReference type="InterPro" id="IPR036398">
    <property type="entry name" value="CA_dom_sf"/>
</dbReference>
<evidence type="ECO:0000313" key="9">
    <source>
        <dbReference type="Proteomes" id="UP000887568"/>
    </source>
</evidence>
<name>A0A914BU71_PATMI</name>
<dbReference type="Pfam" id="PF00194">
    <property type="entry name" value="Carb_anhydrase"/>
    <property type="match status" value="1"/>
</dbReference>
<dbReference type="PROSITE" id="PS51144">
    <property type="entry name" value="ALPHA_CA_2"/>
    <property type="match status" value="1"/>
</dbReference>
<dbReference type="AlphaFoldDB" id="A0A914BU71"/>
<evidence type="ECO:0000313" key="8">
    <source>
        <dbReference type="EnsemblMetazoa" id="XP_038079442.1"/>
    </source>
</evidence>
<evidence type="ECO:0000259" key="7">
    <source>
        <dbReference type="PROSITE" id="PS51144"/>
    </source>
</evidence>
<evidence type="ECO:0000256" key="2">
    <source>
        <dbReference type="ARBA" id="ARBA00012925"/>
    </source>
</evidence>
<dbReference type="CDD" id="cd00326">
    <property type="entry name" value="alpha_CA"/>
    <property type="match status" value="1"/>
</dbReference>
<evidence type="ECO:0000256" key="1">
    <source>
        <dbReference type="ARBA" id="ARBA00010718"/>
    </source>
</evidence>
<dbReference type="GeneID" id="119746533"/>
<organism evidence="8 9">
    <name type="scientific">Patiria miniata</name>
    <name type="common">Bat star</name>
    <name type="synonym">Asterina miniata</name>
    <dbReference type="NCBI Taxonomy" id="46514"/>
    <lineage>
        <taxon>Eukaryota</taxon>
        <taxon>Metazoa</taxon>
        <taxon>Echinodermata</taxon>
        <taxon>Eleutherozoa</taxon>
        <taxon>Asterozoa</taxon>
        <taxon>Asteroidea</taxon>
        <taxon>Valvatacea</taxon>
        <taxon>Valvatida</taxon>
        <taxon>Asterinidae</taxon>
        <taxon>Patiria</taxon>
    </lineage>
</organism>
<dbReference type="RefSeq" id="XP_038079442.1">
    <property type="nucleotide sequence ID" value="XM_038223514.1"/>
</dbReference>
<accession>A0A914BU71</accession>
<evidence type="ECO:0000256" key="4">
    <source>
        <dbReference type="ARBA" id="ARBA00022833"/>
    </source>
</evidence>
<feature type="domain" description="Alpha-carbonic anhydrase" evidence="7">
    <location>
        <begin position="1"/>
        <end position="251"/>
    </location>
</feature>
<dbReference type="OrthoDB" id="429145at2759"/>
<keyword evidence="9" id="KW-1185">Reference proteome</keyword>
<dbReference type="InterPro" id="IPR001148">
    <property type="entry name" value="CA_dom"/>
</dbReference>
<dbReference type="GO" id="GO:0004089">
    <property type="term" value="F:carbonate dehydratase activity"/>
    <property type="evidence" value="ECO:0007669"/>
    <property type="project" value="UniProtKB-EC"/>
</dbReference>
<sequence length="263" mass="30172">MLFRSFQGPHNWYKAFPKCAGKNQSPIEINEKDTTRVNLGNLKLEGFFKNDKTSISRWGVANDGLKVYINLEGTYYISKGGLEGRHKAYNLYFNWGRVDGRGSEHKLDGKFYDGEIQIVSYSMSAQKQSGFVTMIKVVEKDNPLLKELINAVKKVKYRGEATNVPTLDNLADLLSPDFGNFYRYEGSRTWPECTTGVTWTVWRTPLEMGRAQMEEFRGLYNKEKGTADNIHIADTVRPLQPRDGRKIEYNSQHNYRTDVEASI</sequence>
<dbReference type="Proteomes" id="UP000887568">
    <property type="component" value="Unplaced"/>
</dbReference>
<evidence type="ECO:0000256" key="3">
    <source>
        <dbReference type="ARBA" id="ARBA00022723"/>
    </source>
</evidence>
<keyword evidence="5" id="KW-0456">Lyase</keyword>
<dbReference type="PANTHER" id="PTHR18952:SF265">
    <property type="entry name" value="CARBONIC ANHYDRASE"/>
    <property type="match status" value="1"/>
</dbReference>
<dbReference type="SUPFAM" id="SSF51069">
    <property type="entry name" value="Carbonic anhydrase"/>
    <property type="match status" value="1"/>
</dbReference>
<evidence type="ECO:0000256" key="6">
    <source>
        <dbReference type="ARBA" id="ARBA00048348"/>
    </source>
</evidence>
<comment type="catalytic activity">
    <reaction evidence="6">
        <text>hydrogencarbonate + H(+) = CO2 + H2O</text>
        <dbReference type="Rhea" id="RHEA:10748"/>
        <dbReference type="ChEBI" id="CHEBI:15377"/>
        <dbReference type="ChEBI" id="CHEBI:15378"/>
        <dbReference type="ChEBI" id="CHEBI:16526"/>
        <dbReference type="ChEBI" id="CHEBI:17544"/>
        <dbReference type="EC" id="4.2.1.1"/>
    </reaction>
</comment>
<dbReference type="OMA" id="TENAGHI"/>
<dbReference type="SMART" id="SM01057">
    <property type="entry name" value="Carb_anhydrase"/>
    <property type="match status" value="1"/>
</dbReference>
<dbReference type="EC" id="4.2.1.1" evidence="2"/>
<dbReference type="Gene3D" id="3.10.200.10">
    <property type="entry name" value="Alpha carbonic anhydrase"/>
    <property type="match status" value="1"/>
</dbReference>
<dbReference type="GO" id="GO:0008270">
    <property type="term" value="F:zinc ion binding"/>
    <property type="evidence" value="ECO:0007669"/>
    <property type="project" value="InterPro"/>
</dbReference>
<protein>
    <recommendedName>
        <fullName evidence="2">carbonic anhydrase</fullName>
        <ecNumber evidence="2">4.2.1.1</ecNumber>
    </recommendedName>
</protein>
<dbReference type="InterPro" id="IPR023561">
    <property type="entry name" value="Carbonic_anhydrase_a-class"/>
</dbReference>
<reference evidence="8" key="1">
    <citation type="submission" date="2022-11" db="UniProtKB">
        <authorList>
            <consortium name="EnsemblMetazoa"/>
        </authorList>
    </citation>
    <scope>IDENTIFICATION</scope>
</reference>
<dbReference type="EnsemblMetazoa" id="XM_038223514.1">
    <property type="protein sequence ID" value="XP_038079442.1"/>
    <property type="gene ID" value="LOC119746533"/>
</dbReference>
<keyword evidence="3" id="KW-0479">Metal-binding</keyword>